<evidence type="ECO:0008006" key="4">
    <source>
        <dbReference type="Google" id="ProtNLM"/>
    </source>
</evidence>
<gene>
    <name evidence="2" type="ORF">ACD661_15095</name>
</gene>
<keyword evidence="3" id="KW-1185">Reference proteome</keyword>
<accession>A0ABW8DAZ0</accession>
<feature type="signal peptide" evidence="1">
    <location>
        <begin position="1"/>
        <end position="24"/>
    </location>
</feature>
<evidence type="ECO:0000313" key="3">
    <source>
        <dbReference type="Proteomes" id="UP001615550"/>
    </source>
</evidence>
<proteinExistence type="predicted"/>
<reference evidence="2 3" key="1">
    <citation type="submission" date="2024-08" db="EMBL/GenBank/DDBJ databases">
        <title>Draft Genome Sequence of Legionella lytica strain DSB2004, Isolated From a Fire Sprinkler System.</title>
        <authorList>
            <person name="Everhart A.D."/>
            <person name="Kidane D.T."/>
            <person name="Farone A.L."/>
            <person name="Farone M.B."/>
        </authorList>
    </citation>
    <scope>NUCLEOTIDE SEQUENCE [LARGE SCALE GENOMIC DNA]</scope>
    <source>
        <strain evidence="2 3">DSB2004</strain>
    </source>
</reference>
<evidence type="ECO:0000256" key="1">
    <source>
        <dbReference type="SAM" id="SignalP"/>
    </source>
</evidence>
<comment type="caution">
    <text evidence="2">The sequence shown here is derived from an EMBL/GenBank/DDBJ whole genome shotgun (WGS) entry which is preliminary data.</text>
</comment>
<name>A0ABW8DAZ0_9GAMM</name>
<feature type="chain" id="PRO_5046048846" description="Nuclear transport factor 2 family protein" evidence="1">
    <location>
        <begin position="25"/>
        <end position="153"/>
    </location>
</feature>
<evidence type="ECO:0000313" key="2">
    <source>
        <dbReference type="EMBL" id="MFJ1269887.1"/>
    </source>
</evidence>
<dbReference type="Proteomes" id="UP001615550">
    <property type="component" value="Unassembled WGS sequence"/>
</dbReference>
<protein>
    <recommendedName>
        <fullName evidence="4">Nuclear transport factor 2 family protein</fullName>
    </recommendedName>
</protein>
<dbReference type="EMBL" id="JBGORX010000010">
    <property type="protein sequence ID" value="MFJ1269887.1"/>
    <property type="molecule type" value="Genomic_DNA"/>
</dbReference>
<dbReference type="RefSeq" id="WP_400188702.1">
    <property type="nucleotide sequence ID" value="NZ_JBGORX010000010.1"/>
</dbReference>
<sequence>MKKFFCLCCLNLSLFLGFVHTAIADQSRINLLKEMFDKVTIKKNDRVIPFYYDKDFELFSNGKKMDFDVFLKMHHDVYKTSIQYNVRYDEETFIEQGNKVAGRLFITTKKPNELAREIEVILIAEYKGNKLFRLWELTYPDWSKMKAFQKNTK</sequence>
<keyword evidence="1" id="KW-0732">Signal</keyword>
<organism evidence="2 3">
    <name type="scientific">Legionella lytica</name>
    <dbReference type="NCBI Taxonomy" id="96232"/>
    <lineage>
        <taxon>Bacteria</taxon>
        <taxon>Pseudomonadati</taxon>
        <taxon>Pseudomonadota</taxon>
        <taxon>Gammaproteobacteria</taxon>
        <taxon>Legionellales</taxon>
        <taxon>Legionellaceae</taxon>
        <taxon>Legionella</taxon>
    </lineage>
</organism>